<gene>
    <name evidence="2" type="ORF">BRYFOR_07648</name>
</gene>
<name>C6LG88_9FIRM</name>
<proteinExistence type="predicted"/>
<reference evidence="2" key="1">
    <citation type="submission" date="2009-07" db="EMBL/GenBank/DDBJ databases">
        <authorList>
            <person name="Weinstock G."/>
            <person name="Sodergren E."/>
            <person name="Clifton S."/>
            <person name="Fulton L."/>
            <person name="Fulton B."/>
            <person name="Courtney L."/>
            <person name="Fronick C."/>
            <person name="Harrison M."/>
            <person name="Strong C."/>
            <person name="Farmer C."/>
            <person name="Delahaunty K."/>
            <person name="Markovic C."/>
            <person name="Hall O."/>
            <person name="Minx P."/>
            <person name="Tomlinson C."/>
            <person name="Mitreva M."/>
            <person name="Nelson J."/>
            <person name="Hou S."/>
            <person name="Wollam A."/>
            <person name="Pepin K.H."/>
            <person name="Johnson M."/>
            <person name="Bhonagiri V."/>
            <person name="Nash W.E."/>
            <person name="Warren W."/>
            <person name="Chinwalla A."/>
            <person name="Mardis E.R."/>
            <person name="Wilson R.K."/>
        </authorList>
    </citation>
    <scope>NUCLEOTIDE SEQUENCE [LARGE SCALE GENOMIC DNA]</scope>
    <source>
        <strain evidence="2">DSM 14469</strain>
    </source>
</reference>
<dbReference type="STRING" id="168384.SAMN05660368_03777"/>
<keyword evidence="3" id="KW-1185">Reference proteome</keyword>
<dbReference type="InterPro" id="IPR010982">
    <property type="entry name" value="Lambda_DNA-bd_dom_sf"/>
</dbReference>
<dbReference type="InterPro" id="IPR001387">
    <property type="entry name" value="Cro/C1-type_HTH"/>
</dbReference>
<evidence type="ECO:0000259" key="1">
    <source>
        <dbReference type="Pfam" id="PF13443"/>
    </source>
</evidence>
<protein>
    <recommendedName>
        <fullName evidence="1">HTH cro/C1-type domain-containing protein</fullName>
    </recommendedName>
</protein>
<organism evidence="2 3">
    <name type="scientific">Marvinbryantia formatexigens DSM 14469</name>
    <dbReference type="NCBI Taxonomy" id="478749"/>
    <lineage>
        <taxon>Bacteria</taxon>
        <taxon>Bacillati</taxon>
        <taxon>Bacillota</taxon>
        <taxon>Clostridia</taxon>
        <taxon>Lachnospirales</taxon>
        <taxon>Lachnospiraceae</taxon>
        <taxon>Marvinbryantia</taxon>
    </lineage>
</organism>
<dbReference type="SUPFAM" id="SSF47413">
    <property type="entry name" value="lambda repressor-like DNA-binding domains"/>
    <property type="match status" value="1"/>
</dbReference>
<dbReference type="EMBL" id="ACCL02000011">
    <property type="protein sequence ID" value="EET60452.1"/>
    <property type="molecule type" value="Genomic_DNA"/>
</dbReference>
<accession>C6LG88</accession>
<dbReference type="RefSeq" id="WP_006862433.1">
    <property type="nucleotide sequence ID" value="NZ_CP102268.1"/>
</dbReference>
<evidence type="ECO:0000313" key="3">
    <source>
        <dbReference type="Proteomes" id="UP000005561"/>
    </source>
</evidence>
<dbReference type="AlphaFoldDB" id="C6LG88"/>
<dbReference type="GO" id="GO:0003677">
    <property type="term" value="F:DNA binding"/>
    <property type="evidence" value="ECO:0007669"/>
    <property type="project" value="InterPro"/>
</dbReference>
<evidence type="ECO:0000313" key="2">
    <source>
        <dbReference type="EMBL" id="EET60452.1"/>
    </source>
</evidence>
<sequence>MYNMIKYKFDVGKALETAGMTAYKAQKTGVLSQDTWRKIKHGNANISMESLNRICAILHMQPEHLIYYESNGNEEKEILEKFGK</sequence>
<dbReference type="Proteomes" id="UP000005561">
    <property type="component" value="Unassembled WGS sequence"/>
</dbReference>
<feature type="domain" description="HTH cro/C1-type" evidence="1">
    <location>
        <begin position="17"/>
        <end position="69"/>
    </location>
</feature>
<comment type="caution">
    <text evidence="2">The sequence shown here is derived from an EMBL/GenBank/DDBJ whole genome shotgun (WGS) entry which is preliminary data.</text>
</comment>
<dbReference type="Gene3D" id="1.10.260.40">
    <property type="entry name" value="lambda repressor-like DNA-binding domains"/>
    <property type="match status" value="1"/>
</dbReference>
<dbReference type="Pfam" id="PF13443">
    <property type="entry name" value="HTH_26"/>
    <property type="match status" value="1"/>
</dbReference>